<dbReference type="SUPFAM" id="SSF53254">
    <property type="entry name" value="Phosphoglycerate mutase-like"/>
    <property type="match status" value="1"/>
</dbReference>
<dbReference type="Proteomes" id="UP001595956">
    <property type="component" value="Unassembled WGS sequence"/>
</dbReference>
<dbReference type="PANTHER" id="PTHR47623:SF1">
    <property type="entry name" value="OS09G0287300 PROTEIN"/>
    <property type="match status" value="1"/>
</dbReference>
<evidence type="ECO:0000256" key="1">
    <source>
        <dbReference type="SAM" id="MobiDB-lite"/>
    </source>
</evidence>
<dbReference type="SMART" id="SM00855">
    <property type="entry name" value="PGAM"/>
    <property type="match status" value="1"/>
</dbReference>
<evidence type="ECO:0000313" key="2">
    <source>
        <dbReference type="EMBL" id="MFC5492536.1"/>
    </source>
</evidence>
<organism evidence="2 3">
    <name type="scientific">Nocardioides caricicola</name>
    <dbReference type="NCBI Taxonomy" id="634770"/>
    <lineage>
        <taxon>Bacteria</taxon>
        <taxon>Bacillati</taxon>
        <taxon>Actinomycetota</taxon>
        <taxon>Actinomycetes</taxon>
        <taxon>Propionibacteriales</taxon>
        <taxon>Nocardioidaceae</taxon>
        <taxon>Nocardioides</taxon>
    </lineage>
</organism>
<sequence>MSRLVVMRHAKAEQAGPTDFDRPLAPRGHRDAADAGAWFARQGLVPDHALVSAALRTRETWESVAEGASWTLEPDLDRSLYAAGPETALDLIRLVPDSVSTLVVIGHNPTMASLAQLLDDGDADAELTQQLFSGYPTSAAAVFEHDGPWTDLREGGARLVAFHVGRE</sequence>
<name>A0ABW0MXZ2_9ACTN</name>
<dbReference type="InterPro" id="IPR013078">
    <property type="entry name" value="His_Pase_superF_clade-1"/>
</dbReference>
<feature type="region of interest" description="Disordered" evidence="1">
    <location>
        <begin position="1"/>
        <end position="28"/>
    </location>
</feature>
<gene>
    <name evidence="2" type="ORF">ACFPKY_05475</name>
</gene>
<dbReference type="Gene3D" id="3.40.50.1240">
    <property type="entry name" value="Phosphoglycerate mutase-like"/>
    <property type="match status" value="1"/>
</dbReference>
<evidence type="ECO:0000313" key="3">
    <source>
        <dbReference type="Proteomes" id="UP001595956"/>
    </source>
</evidence>
<dbReference type="PANTHER" id="PTHR47623">
    <property type="entry name" value="OS09G0287300 PROTEIN"/>
    <property type="match status" value="1"/>
</dbReference>
<dbReference type="RefSeq" id="WP_345170860.1">
    <property type="nucleotide sequence ID" value="NZ_BAABFQ010000003.1"/>
</dbReference>
<dbReference type="Pfam" id="PF00300">
    <property type="entry name" value="His_Phos_1"/>
    <property type="match status" value="1"/>
</dbReference>
<protein>
    <submittedName>
        <fullName evidence="2">SixA phosphatase family protein</fullName>
    </submittedName>
</protein>
<dbReference type="EMBL" id="JBHSMD010000002">
    <property type="protein sequence ID" value="MFC5492536.1"/>
    <property type="molecule type" value="Genomic_DNA"/>
</dbReference>
<dbReference type="InterPro" id="IPR029033">
    <property type="entry name" value="His_PPase_superfam"/>
</dbReference>
<proteinExistence type="predicted"/>
<keyword evidence="3" id="KW-1185">Reference proteome</keyword>
<dbReference type="CDD" id="cd07067">
    <property type="entry name" value="HP_PGM_like"/>
    <property type="match status" value="1"/>
</dbReference>
<accession>A0ABW0MXZ2</accession>
<reference evidence="3" key="1">
    <citation type="journal article" date="2019" name="Int. J. Syst. Evol. Microbiol.">
        <title>The Global Catalogue of Microorganisms (GCM) 10K type strain sequencing project: providing services to taxonomists for standard genome sequencing and annotation.</title>
        <authorList>
            <consortium name="The Broad Institute Genomics Platform"/>
            <consortium name="The Broad Institute Genome Sequencing Center for Infectious Disease"/>
            <person name="Wu L."/>
            <person name="Ma J."/>
        </authorList>
    </citation>
    <scope>NUCLEOTIDE SEQUENCE [LARGE SCALE GENOMIC DNA]</scope>
    <source>
        <strain evidence="3">KACC 13778</strain>
    </source>
</reference>
<comment type="caution">
    <text evidence="2">The sequence shown here is derived from an EMBL/GenBank/DDBJ whole genome shotgun (WGS) entry which is preliminary data.</text>
</comment>
<feature type="compositionally biased region" description="Basic and acidic residues" evidence="1">
    <location>
        <begin position="19"/>
        <end position="28"/>
    </location>
</feature>